<keyword evidence="4 10" id="KW-0808">Transferase</keyword>
<evidence type="ECO:0000256" key="3">
    <source>
        <dbReference type="ARBA" id="ARBA00005842"/>
    </source>
</evidence>
<sequence>MTHSKTLIVVTGPTGVGKTAAAIGAAQQLGCEIINADSRQVFKGIPIGTAAPTALEQALVPHHFVQIKNLDEYYSAAQYEADVMALLPSLWTRGDYAVMCGGSMMYVDAVCKGIDVMPDVSDEVRQSTKQQYLDQGLAAMLAELERLDPDYYAIVDRNNPKRVVHAVEICRQTGTTYSSLRTGKVKQRPFNIVKIGLNMARDALFERINRRVDSMMRLGLEAEARSVYGLRHLNSLNTVGYKEMFAYFDGDMDRDTAVARIKKNTRVYAKKQLTWYARDPSITWCTPQEFTATLEAALQHIST</sequence>
<proteinExistence type="inferred from homology"/>
<evidence type="ECO:0000256" key="1">
    <source>
        <dbReference type="ARBA" id="ARBA00001946"/>
    </source>
</evidence>
<dbReference type="PANTHER" id="PTHR11088">
    <property type="entry name" value="TRNA DIMETHYLALLYLTRANSFERASE"/>
    <property type="match status" value="1"/>
</dbReference>
<dbReference type="Proteomes" id="UP000483362">
    <property type="component" value="Unassembled WGS sequence"/>
</dbReference>
<dbReference type="NCBIfam" id="TIGR00174">
    <property type="entry name" value="miaA"/>
    <property type="match status" value="1"/>
</dbReference>
<comment type="catalytic activity">
    <reaction evidence="9 10 11">
        <text>adenosine(37) in tRNA + dimethylallyl diphosphate = N(6)-dimethylallyladenosine(37) in tRNA + diphosphate</text>
        <dbReference type="Rhea" id="RHEA:26482"/>
        <dbReference type="Rhea" id="RHEA-COMP:10162"/>
        <dbReference type="Rhea" id="RHEA-COMP:10375"/>
        <dbReference type="ChEBI" id="CHEBI:33019"/>
        <dbReference type="ChEBI" id="CHEBI:57623"/>
        <dbReference type="ChEBI" id="CHEBI:74411"/>
        <dbReference type="ChEBI" id="CHEBI:74415"/>
        <dbReference type="EC" id="2.5.1.75"/>
    </reaction>
</comment>
<feature type="region of interest" description="Interaction with substrate tRNA" evidence="10">
    <location>
        <begin position="37"/>
        <end position="40"/>
    </location>
</feature>
<dbReference type="GO" id="GO:0005524">
    <property type="term" value="F:ATP binding"/>
    <property type="evidence" value="ECO:0007669"/>
    <property type="project" value="UniProtKB-UniRule"/>
</dbReference>
<dbReference type="Pfam" id="PF01715">
    <property type="entry name" value="IPPT"/>
    <property type="match status" value="1"/>
</dbReference>
<evidence type="ECO:0000256" key="4">
    <source>
        <dbReference type="ARBA" id="ARBA00022679"/>
    </source>
</evidence>
<comment type="caution">
    <text evidence="10">Lacks conserved residue(s) required for the propagation of feature annotation.</text>
</comment>
<evidence type="ECO:0000256" key="8">
    <source>
        <dbReference type="ARBA" id="ARBA00022842"/>
    </source>
</evidence>
<accession>A0A6L5XGM3</accession>
<keyword evidence="7 10" id="KW-0067">ATP-binding</keyword>
<dbReference type="EC" id="2.5.1.75" evidence="10"/>
<protein>
    <recommendedName>
        <fullName evidence="10">tRNA dimethylallyltransferase</fullName>
        <ecNumber evidence="10">2.5.1.75</ecNumber>
    </recommendedName>
    <alternativeName>
        <fullName evidence="10">Dimethylallyl diphosphate:tRNA dimethylallyltransferase</fullName>
        <shortName evidence="10">DMAPP:tRNA dimethylallyltransferase</shortName>
        <shortName evidence="10">DMATase</shortName>
    </alternativeName>
    <alternativeName>
        <fullName evidence="10">Isopentenyl-diphosphate:tRNA isopentenyltransferase</fullName>
        <shortName evidence="10">IPP transferase</shortName>
        <shortName evidence="10">IPPT</shortName>
        <shortName evidence="10">IPTase</shortName>
    </alternativeName>
</protein>
<evidence type="ECO:0000256" key="6">
    <source>
        <dbReference type="ARBA" id="ARBA00022741"/>
    </source>
</evidence>
<evidence type="ECO:0000256" key="2">
    <source>
        <dbReference type="ARBA" id="ARBA00003213"/>
    </source>
</evidence>
<feature type="site" description="Interaction with substrate tRNA" evidence="10">
    <location>
        <position position="103"/>
    </location>
</feature>
<dbReference type="GO" id="GO:0052381">
    <property type="term" value="F:tRNA dimethylallyltransferase activity"/>
    <property type="evidence" value="ECO:0007669"/>
    <property type="project" value="UniProtKB-UniRule"/>
</dbReference>
<dbReference type="InterPro" id="IPR027417">
    <property type="entry name" value="P-loop_NTPase"/>
</dbReference>
<dbReference type="PANTHER" id="PTHR11088:SF60">
    <property type="entry name" value="TRNA DIMETHYLALLYLTRANSFERASE"/>
    <property type="match status" value="1"/>
</dbReference>
<dbReference type="Gene3D" id="1.10.20.140">
    <property type="match status" value="1"/>
</dbReference>
<evidence type="ECO:0000313" key="14">
    <source>
        <dbReference type="EMBL" id="MSS18602.1"/>
    </source>
</evidence>
<feature type="site" description="Interaction with substrate tRNA" evidence="10">
    <location>
        <position position="125"/>
    </location>
</feature>
<comment type="caution">
    <text evidence="14">The sequence shown here is derived from an EMBL/GenBank/DDBJ whole genome shotgun (WGS) entry which is preliminary data.</text>
</comment>
<dbReference type="HAMAP" id="MF_00185">
    <property type="entry name" value="IPP_trans"/>
    <property type="match status" value="1"/>
</dbReference>
<reference evidence="14 15" key="1">
    <citation type="submission" date="2019-08" db="EMBL/GenBank/DDBJ databases">
        <title>In-depth cultivation of the pig gut microbiome towards novel bacterial diversity and tailored functional studies.</title>
        <authorList>
            <person name="Wylensek D."/>
            <person name="Hitch T.C.A."/>
            <person name="Clavel T."/>
        </authorList>
    </citation>
    <scope>NUCLEOTIDE SEQUENCE [LARGE SCALE GENOMIC DNA]</scope>
    <source>
        <strain evidence="14 15">Oil-RF-744-WCA-WT-10</strain>
    </source>
</reference>
<name>A0A6L5XGM3_9BACT</name>
<keyword evidence="8 10" id="KW-0460">Magnesium</keyword>
<organism evidence="14 15">
    <name type="scientific">Sodaliphilus pleomorphus</name>
    <dbReference type="NCBI Taxonomy" id="2606626"/>
    <lineage>
        <taxon>Bacteria</taxon>
        <taxon>Pseudomonadati</taxon>
        <taxon>Bacteroidota</taxon>
        <taxon>Bacteroidia</taxon>
        <taxon>Bacteroidales</taxon>
        <taxon>Muribaculaceae</taxon>
        <taxon>Sodaliphilus</taxon>
    </lineage>
</organism>
<dbReference type="Gene3D" id="3.40.50.300">
    <property type="entry name" value="P-loop containing nucleotide triphosphate hydrolases"/>
    <property type="match status" value="1"/>
</dbReference>
<comment type="cofactor">
    <cofactor evidence="1 10">
        <name>Mg(2+)</name>
        <dbReference type="ChEBI" id="CHEBI:18420"/>
    </cofactor>
</comment>
<evidence type="ECO:0000256" key="11">
    <source>
        <dbReference type="RuleBase" id="RU003783"/>
    </source>
</evidence>
<comment type="subunit">
    <text evidence="10">Monomer.</text>
</comment>
<evidence type="ECO:0000256" key="13">
    <source>
        <dbReference type="RuleBase" id="RU003785"/>
    </source>
</evidence>
<evidence type="ECO:0000256" key="7">
    <source>
        <dbReference type="ARBA" id="ARBA00022840"/>
    </source>
</evidence>
<keyword evidence="15" id="KW-1185">Reference proteome</keyword>
<dbReference type="RefSeq" id="WP_154329028.1">
    <property type="nucleotide sequence ID" value="NZ_CP045696.1"/>
</dbReference>
<evidence type="ECO:0000256" key="10">
    <source>
        <dbReference type="HAMAP-Rule" id="MF_00185"/>
    </source>
</evidence>
<feature type="binding site" evidence="10">
    <location>
        <begin position="12"/>
        <end position="19"/>
    </location>
    <ligand>
        <name>ATP</name>
        <dbReference type="ChEBI" id="CHEBI:30616"/>
    </ligand>
</feature>
<feature type="binding site" evidence="10">
    <location>
        <begin position="14"/>
        <end position="19"/>
    </location>
    <ligand>
        <name>substrate</name>
    </ligand>
</feature>
<dbReference type="AlphaFoldDB" id="A0A6L5XGM3"/>
<dbReference type="GO" id="GO:0006400">
    <property type="term" value="P:tRNA modification"/>
    <property type="evidence" value="ECO:0007669"/>
    <property type="project" value="TreeGrafter"/>
</dbReference>
<evidence type="ECO:0000256" key="5">
    <source>
        <dbReference type="ARBA" id="ARBA00022694"/>
    </source>
</evidence>
<comment type="function">
    <text evidence="2 10 12">Catalyzes the transfer of a dimethylallyl group onto the adenine at position 37 in tRNAs that read codons beginning with uridine, leading to the formation of N6-(dimethylallyl)adenosine (i(6)A).</text>
</comment>
<evidence type="ECO:0000256" key="12">
    <source>
        <dbReference type="RuleBase" id="RU003784"/>
    </source>
</evidence>
<dbReference type="InterPro" id="IPR039657">
    <property type="entry name" value="Dimethylallyltransferase"/>
</dbReference>
<dbReference type="EMBL" id="VULT01000026">
    <property type="protein sequence ID" value="MSS18602.1"/>
    <property type="molecule type" value="Genomic_DNA"/>
</dbReference>
<comment type="similarity">
    <text evidence="3 10 13">Belongs to the IPP transferase family.</text>
</comment>
<gene>
    <name evidence="10 14" type="primary">miaA</name>
    <name evidence="14" type="ORF">FYJ29_12680</name>
</gene>
<dbReference type="SUPFAM" id="SSF52540">
    <property type="entry name" value="P-loop containing nucleoside triphosphate hydrolases"/>
    <property type="match status" value="1"/>
</dbReference>
<evidence type="ECO:0000313" key="15">
    <source>
        <dbReference type="Proteomes" id="UP000483362"/>
    </source>
</evidence>
<keyword evidence="5 10" id="KW-0819">tRNA processing</keyword>
<dbReference type="InterPro" id="IPR018022">
    <property type="entry name" value="IPT"/>
</dbReference>
<evidence type="ECO:0000256" key="9">
    <source>
        <dbReference type="ARBA" id="ARBA00049563"/>
    </source>
</evidence>
<keyword evidence="6 10" id="KW-0547">Nucleotide-binding</keyword>